<evidence type="ECO:0000256" key="1">
    <source>
        <dbReference type="SAM" id="MobiDB-lite"/>
    </source>
</evidence>
<dbReference type="AlphaFoldDB" id="A0A5E4GCD1"/>
<gene>
    <name evidence="2" type="ORF">ALMOND_2B029031</name>
</gene>
<sequence length="167" mass="18182">MAPSTNSDAAPLPPLSSPSSPNSDATNSVNSPLSNSTLFLPVLRKFKLLGLINGTEPSSSRTIVSSSSPVVICGIFLKGVFLVSLEPIFINCALVFKVFLKATSLDSYLQSVKEIANGLAIAGQSLSESDLIANGLRYYFEFFSLKFQRRTWSWSVPFQLWFSISFS</sequence>
<name>A0A5E4GCD1_PRUDU</name>
<dbReference type="Gramene" id="VVA37434">
    <property type="protein sequence ID" value="VVA37434"/>
    <property type="gene ID" value="Prudul26B029031"/>
</dbReference>
<dbReference type="InParanoid" id="A0A5E4GCD1"/>
<feature type="compositionally biased region" description="Low complexity" evidence="1">
    <location>
        <begin position="1"/>
        <end position="10"/>
    </location>
</feature>
<accession>A0A5E4GCD1</accession>
<evidence type="ECO:0000313" key="3">
    <source>
        <dbReference type="Proteomes" id="UP000327085"/>
    </source>
</evidence>
<proteinExistence type="predicted"/>
<reference evidence="3" key="1">
    <citation type="journal article" date="2020" name="Plant J.">
        <title>Transposons played a major role in the diversification between the closely related almond and peach genomes: results from the almond genome sequence.</title>
        <authorList>
            <person name="Alioto T."/>
            <person name="Alexiou K.G."/>
            <person name="Bardil A."/>
            <person name="Barteri F."/>
            <person name="Castanera R."/>
            <person name="Cruz F."/>
            <person name="Dhingra A."/>
            <person name="Duval H."/>
            <person name="Fernandez I Marti A."/>
            <person name="Frias L."/>
            <person name="Galan B."/>
            <person name="Garcia J.L."/>
            <person name="Howad W."/>
            <person name="Gomez-Garrido J."/>
            <person name="Gut M."/>
            <person name="Julca I."/>
            <person name="Morata J."/>
            <person name="Puigdomenech P."/>
            <person name="Ribeca P."/>
            <person name="Rubio Cabetas M.J."/>
            <person name="Vlasova A."/>
            <person name="Wirthensohn M."/>
            <person name="Garcia-Mas J."/>
            <person name="Gabaldon T."/>
            <person name="Casacuberta J.M."/>
            <person name="Arus P."/>
        </authorList>
    </citation>
    <scope>NUCLEOTIDE SEQUENCE [LARGE SCALE GENOMIC DNA]</scope>
    <source>
        <strain evidence="3">cv. Texas</strain>
    </source>
</reference>
<protein>
    <submittedName>
        <fullName evidence="2">Uncharacterized protein</fullName>
    </submittedName>
</protein>
<evidence type="ECO:0000313" key="2">
    <source>
        <dbReference type="EMBL" id="VVA37434.1"/>
    </source>
</evidence>
<organism evidence="2 3">
    <name type="scientific">Prunus dulcis</name>
    <name type="common">Almond</name>
    <name type="synonym">Amygdalus dulcis</name>
    <dbReference type="NCBI Taxonomy" id="3755"/>
    <lineage>
        <taxon>Eukaryota</taxon>
        <taxon>Viridiplantae</taxon>
        <taxon>Streptophyta</taxon>
        <taxon>Embryophyta</taxon>
        <taxon>Tracheophyta</taxon>
        <taxon>Spermatophyta</taxon>
        <taxon>Magnoliopsida</taxon>
        <taxon>eudicotyledons</taxon>
        <taxon>Gunneridae</taxon>
        <taxon>Pentapetalae</taxon>
        <taxon>rosids</taxon>
        <taxon>fabids</taxon>
        <taxon>Rosales</taxon>
        <taxon>Rosaceae</taxon>
        <taxon>Amygdaloideae</taxon>
        <taxon>Amygdaleae</taxon>
        <taxon>Prunus</taxon>
    </lineage>
</organism>
<dbReference type="EMBL" id="CABIKO010000536">
    <property type="protein sequence ID" value="VVA37434.1"/>
    <property type="molecule type" value="Genomic_DNA"/>
</dbReference>
<dbReference type="Proteomes" id="UP000327085">
    <property type="component" value="Chromosome 1"/>
</dbReference>
<feature type="region of interest" description="Disordered" evidence="1">
    <location>
        <begin position="1"/>
        <end position="29"/>
    </location>
</feature>